<dbReference type="PROSITE" id="PS50929">
    <property type="entry name" value="ABC_TM1F"/>
    <property type="match status" value="1"/>
</dbReference>
<dbReference type="PANTHER" id="PTHR24223:SF461">
    <property type="entry name" value="ATP-BINDING CASSETTE SUB-FAMILY C MEMBER SUR"/>
    <property type="match status" value="1"/>
</dbReference>
<feature type="transmembrane region" description="Helical" evidence="7">
    <location>
        <begin position="225"/>
        <end position="251"/>
    </location>
</feature>
<protein>
    <submittedName>
        <fullName evidence="10">ATP-binding cassette sub-family C member 9-like</fullName>
    </submittedName>
</protein>
<dbReference type="RefSeq" id="XP_014681970.1">
    <property type="nucleotide sequence ID" value="XM_014826484.1"/>
</dbReference>
<dbReference type="Pfam" id="PF00005">
    <property type="entry name" value="ABC_tran"/>
    <property type="match status" value="1"/>
</dbReference>
<evidence type="ECO:0000313" key="10">
    <source>
        <dbReference type="RefSeq" id="XP_014681970.1"/>
    </source>
</evidence>
<feature type="transmembrane region" description="Helical" evidence="7">
    <location>
        <begin position="257"/>
        <end position="279"/>
    </location>
</feature>
<evidence type="ECO:0000313" key="9">
    <source>
        <dbReference type="Proteomes" id="UP000695022"/>
    </source>
</evidence>
<feature type="transmembrane region" description="Helical" evidence="7">
    <location>
        <begin position="374"/>
        <end position="396"/>
    </location>
</feature>
<evidence type="ECO:0000256" key="2">
    <source>
        <dbReference type="ARBA" id="ARBA00022692"/>
    </source>
</evidence>
<dbReference type="InterPro" id="IPR050173">
    <property type="entry name" value="ABC_transporter_C-like"/>
</dbReference>
<evidence type="ECO:0000256" key="4">
    <source>
        <dbReference type="ARBA" id="ARBA00022840"/>
    </source>
</evidence>
<dbReference type="InterPro" id="IPR011527">
    <property type="entry name" value="ABC1_TM_dom"/>
</dbReference>
<keyword evidence="2 7" id="KW-0812">Transmembrane</keyword>
<accession>A0ABM1FBZ9</accession>
<dbReference type="InterPro" id="IPR003439">
    <property type="entry name" value="ABC_transporter-like_ATP-bd"/>
</dbReference>
<dbReference type="InterPro" id="IPR036640">
    <property type="entry name" value="ABC1_TM_sf"/>
</dbReference>
<evidence type="ECO:0000256" key="3">
    <source>
        <dbReference type="ARBA" id="ARBA00022741"/>
    </source>
</evidence>
<feature type="transmembrane region" description="Helical" evidence="7">
    <location>
        <begin position="147"/>
        <end position="165"/>
    </location>
</feature>
<gene>
    <name evidence="10" type="primary">LOC106821601</name>
</gene>
<evidence type="ECO:0000256" key="5">
    <source>
        <dbReference type="ARBA" id="ARBA00022989"/>
    </source>
</evidence>
<sequence length="594" mass="66043">MATEGSNEIKVRYRQSDVSIISKATMWWMNGILLEGYRQPLEMSNLGTMPHEHKAQLQFEKFSRIYADEKHKSADQPSLWWCYVRLTWRMMMMSGLYKLFGDLLAFVAPWVIDRVIRYVVLYDADVAPPGDLTNVTTTTQDVVTIEYFVNNGFVLSFLLFVSSLLHHTFTQSSFLYSAIEGMQLKAAVQSYIYNKALKLASWNDKGSGINVGEITNHLSTDASNLLMAASFFHFTWTIPLEIVFIACMLYYYLGYSALIGIAVVVVFLPVQYRIASLLAGIQKHTMECMDERMKRTNELLQGIRSIKLYAWEALMCDRVHAARRRELHYLLRGACVRALSTFVNNGVPIIVTLLSFGLYTLFEGELTATKAFSSLALFNMLNLPLFMFPAIVFIMVSARVSTGRLAAFFEAPEVDAKEGSAAVVGNGDSRDPRRHVANGYVPSSTAMKNGVGKCKMSNGDLELHVGEGEPPLSRKPAVVVAVETELTTLRKHGSVLEMCDASFAWDLHSKQLTLHSINLQLPAGKLTMVVGSVGCGKSSLLSAILGEIYTVSGSVDHRDATAAASIAYCAQTAWLLNASLRDNITFGQPYEHAR</sequence>
<evidence type="ECO:0000256" key="7">
    <source>
        <dbReference type="SAM" id="Phobius"/>
    </source>
</evidence>
<dbReference type="Pfam" id="PF00664">
    <property type="entry name" value="ABC_membrane"/>
    <property type="match status" value="1"/>
</dbReference>
<evidence type="ECO:0000256" key="6">
    <source>
        <dbReference type="ARBA" id="ARBA00023136"/>
    </source>
</evidence>
<reference evidence="10" key="1">
    <citation type="submission" date="2025-08" db="UniProtKB">
        <authorList>
            <consortium name="RefSeq"/>
        </authorList>
    </citation>
    <scope>IDENTIFICATION</scope>
</reference>
<dbReference type="SUPFAM" id="SSF52540">
    <property type="entry name" value="P-loop containing nucleoside triphosphate hydrolases"/>
    <property type="match status" value="1"/>
</dbReference>
<feature type="transmembrane region" description="Helical" evidence="7">
    <location>
        <begin position="342"/>
        <end position="362"/>
    </location>
</feature>
<dbReference type="SUPFAM" id="SSF90123">
    <property type="entry name" value="ABC transporter transmembrane region"/>
    <property type="match status" value="1"/>
</dbReference>
<feature type="domain" description="ABC transmembrane type-1" evidence="8">
    <location>
        <begin position="99"/>
        <end position="397"/>
    </location>
</feature>
<dbReference type="Gene3D" id="1.20.1560.10">
    <property type="entry name" value="ABC transporter type 1, transmembrane domain"/>
    <property type="match status" value="1"/>
</dbReference>
<organism evidence="9 10">
    <name type="scientific">Priapulus caudatus</name>
    <name type="common">Priapulid worm</name>
    <dbReference type="NCBI Taxonomy" id="37621"/>
    <lineage>
        <taxon>Eukaryota</taxon>
        <taxon>Metazoa</taxon>
        <taxon>Ecdysozoa</taxon>
        <taxon>Scalidophora</taxon>
        <taxon>Priapulida</taxon>
        <taxon>Priapulimorpha</taxon>
        <taxon>Priapulimorphida</taxon>
        <taxon>Priapulidae</taxon>
        <taxon>Priapulus</taxon>
    </lineage>
</organism>
<keyword evidence="1" id="KW-0813">Transport</keyword>
<dbReference type="GeneID" id="106821601"/>
<keyword evidence="4" id="KW-0067">ATP-binding</keyword>
<feature type="transmembrane region" description="Helical" evidence="7">
    <location>
        <begin position="95"/>
        <end position="112"/>
    </location>
</feature>
<proteinExistence type="predicted"/>
<dbReference type="InterPro" id="IPR027417">
    <property type="entry name" value="P-loop_NTPase"/>
</dbReference>
<keyword evidence="3" id="KW-0547">Nucleotide-binding</keyword>
<dbReference type="Proteomes" id="UP000695022">
    <property type="component" value="Unplaced"/>
</dbReference>
<name>A0ABM1FBZ9_PRICU</name>
<keyword evidence="6 7" id="KW-0472">Membrane</keyword>
<dbReference type="Gene3D" id="3.40.50.300">
    <property type="entry name" value="P-loop containing nucleotide triphosphate hydrolases"/>
    <property type="match status" value="1"/>
</dbReference>
<evidence type="ECO:0000256" key="1">
    <source>
        <dbReference type="ARBA" id="ARBA00022448"/>
    </source>
</evidence>
<dbReference type="PANTHER" id="PTHR24223">
    <property type="entry name" value="ATP-BINDING CASSETTE SUB-FAMILY C"/>
    <property type="match status" value="1"/>
</dbReference>
<keyword evidence="5 7" id="KW-1133">Transmembrane helix</keyword>
<keyword evidence="9" id="KW-1185">Reference proteome</keyword>
<evidence type="ECO:0000259" key="8">
    <source>
        <dbReference type="PROSITE" id="PS50929"/>
    </source>
</evidence>